<comment type="similarity">
    <text evidence="4">Belongs to the PhyH family. PHYHD1 subfamily.</text>
</comment>
<sequence>WKSKVKLFAQFSFKFLSVRALLQLQTNFGVSSYYLFNFFSLKSRRMDLESKVESFKKDGYVVLESFLQEEECDQLRSRSKELIEEMDLSTHPKTVFSTTNQKNNITGHDEYFMKSQDKIRFFFEEFAFTEGVLNRPKHLSINKIGHGLCFKDEGYKKATFTDTIKEFVKRLDFKEPAIVQSMVIFKQPGIGGVVTPHEDGTFLMNEPSKLIGLWIALEDAEIENGCLWFIPGTHKDRTSLRMIRNPDKDGPPTVFRGDRDTYDDSLFKAVPVKKGSAIIIHGHVVHKSEKNLSNRSREIYTYHIAETHQSKWLNENWLQETEDYSFMKLYEN</sequence>
<dbReference type="PANTHER" id="PTHR20883:SF15">
    <property type="entry name" value="PHYTANOYL-COA DIOXYGENASE DOMAIN-CONTAINING PROTEIN 1"/>
    <property type="match status" value="1"/>
</dbReference>
<dbReference type="InterPro" id="IPR008775">
    <property type="entry name" value="Phytyl_CoA_dOase-like"/>
</dbReference>
<evidence type="ECO:0000313" key="6">
    <source>
        <dbReference type="Proteomes" id="UP000594262"/>
    </source>
</evidence>
<organism evidence="5 6">
    <name type="scientific">Clytia hemisphaerica</name>
    <dbReference type="NCBI Taxonomy" id="252671"/>
    <lineage>
        <taxon>Eukaryota</taxon>
        <taxon>Metazoa</taxon>
        <taxon>Cnidaria</taxon>
        <taxon>Hydrozoa</taxon>
        <taxon>Hydroidolina</taxon>
        <taxon>Leptothecata</taxon>
        <taxon>Obeliida</taxon>
        <taxon>Clytiidae</taxon>
        <taxon>Clytia</taxon>
    </lineage>
</organism>
<evidence type="ECO:0000256" key="2">
    <source>
        <dbReference type="ARBA" id="ARBA00022723"/>
    </source>
</evidence>
<keyword evidence="3" id="KW-0408">Iron</keyword>
<dbReference type="EnsemblMetazoa" id="CLYHEMT006410.2">
    <property type="protein sequence ID" value="CLYHEMP006410.2"/>
    <property type="gene ID" value="CLYHEMG006410"/>
</dbReference>
<keyword evidence="6" id="KW-1185">Reference proteome</keyword>
<proteinExistence type="inferred from homology"/>
<dbReference type="Proteomes" id="UP000594262">
    <property type="component" value="Unplaced"/>
</dbReference>
<keyword evidence="2" id="KW-0479">Metal-binding</keyword>
<protein>
    <submittedName>
        <fullName evidence="5">Uncharacterized protein</fullName>
    </submittedName>
</protein>
<dbReference type="OrthoDB" id="445007at2759"/>
<dbReference type="Gene3D" id="2.60.120.620">
    <property type="entry name" value="q2cbj1_9rhob like domain"/>
    <property type="match status" value="1"/>
</dbReference>
<accession>A0A7M5U584</accession>
<dbReference type="SUPFAM" id="SSF51197">
    <property type="entry name" value="Clavaminate synthase-like"/>
    <property type="match status" value="1"/>
</dbReference>
<name>A0A7M5U584_9CNID</name>
<evidence type="ECO:0000256" key="1">
    <source>
        <dbReference type="ARBA" id="ARBA00001962"/>
    </source>
</evidence>
<evidence type="ECO:0000313" key="5">
    <source>
        <dbReference type="EnsemblMetazoa" id="CLYHEMP006410.2"/>
    </source>
</evidence>
<evidence type="ECO:0000256" key="3">
    <source>
        <dbReference type="ARBA" id="ARBA00023004"/>
    </source>
</evidence>
<dbReference type="Pfam" id="PF05721">
    <property type="entry name" value="PhyH"/>
    <property type="match status" value="1"/>
</dbReference>
<comment type="cofactor">
    <cofactor evidence="1">
        <name>Fe cation</name>
        <dbReference type="ChEBI" id="CHEBI:24875"/>
    </cofactor>
</comment>
<dbReference type="AlphaFoldDB" id="A0A7M5U584"/>
<evidence type="ECO:0000256" key="4">
    <source>
        <dbReference type="ARBA" id="ARBA00038356"/>
    </source>
</evidence>
<reference evidence="5" key="1">
    <citation type="submission" date="2021-01" db="UniProtKB">
        <authorList>
            <consortium name="EnsemblMetazoa"/>
        </authorList>
    </citation>
    <scope>IDENTIFICATION</scope>
</reference>
<dbReference type="GO" id="GO:0046872">
    <property type="term" value="F:metal ion binding"/>
    <property type="evidence" value="ECO:0007669"/>
    <property type="project" value="UniProtKB-KW"/>
</dbReference>
<dbReference type="PANTHER" id="PTHR20883">
    <property type="entry name" value="PHYTANOYL-COA DIOXYGENASE DOMAIN CONTAINING 1"/>
    <property type="match status" value="1"/>
</dbReference>